<dbReference type="EMBL" id="JACIDS010000005">
    <property type="protein sequence ID" value="MBB3932912.1"/>
    <property type="molecule type" value="Genomic_DNA"/>
</dbReference>
<dbReference type="InterPro" id="IPR045335">
    <property type="entry name" value="FtsQ_C_sf"/>
</dbReference>
<keyword evidence="12" id="KW-1185">Reference proteome</keyword>
<evidence type="ECO:0000256" key="1">
    <source>
        <dbReference type="ARBA" id="ARBA00004370"/>
    </source>
</evidence>
<dbReference type="PROSITE" id="PS51779">
    <property type="entry name" value="POTRA"/>
    <property type="match status" value="1"/>
</dbReference>
<keyword evidence="6 9" id="KW-1133">Transmembrane helix</keyword>
<evidence type="ECO:0000313" key="11">
    <source>
        <dbReference type="EMBL" id="MBB3932912.1"/>
    </source>
</evidence>
<comment type="subcellular location">
    <subcellularLocation>
        <location evidence="9">Cell inner membrane</location>
        <topology evidence="9">Single-pass type II membrane protein</topology>
    </subcellularLocation>
    <subcellularLocation>
        <location evidence="1">Membrane</location>
    </subcellularLocation>
    <text evidence="9">Localizes to the division septum.</text>
</comment>
<protein>
    <recommendedName>
        <fullName evidence="9">Cell division protein FtsQ</fullName>
    </recommendedName>
</protein>
<proteinExistence type="inferred from homology"/>
<dbReference type="GO" id="GO:0090529">
    <property type="term" value="P:cell septum assembly"/>
    <property type="evidence" value="ECO:0007669"/>
    <property type="project" value="InterPro"/>
</dbReference>
<evidence type="ECO:0000256" key="9">
    <source>
        <dbReference type="HAMAP-Rule" id="MF_00911"/>
    </source>
</evidence>
<comment type="caution">
    <text evidence="11">The sequence shown here is derived from an EMBL/GenBank/DDBJ whole genome shotgun (WGS) entry which is preliminary data.</text>
</comment>
<dbReference type="AlphaFoldDB" id="A0A840ATC2"/>
<keyword evidence="8 9" id="KW-0131">Cell cycle</keyword>
<evidence type="ECO:0000256" key="7">
    <source>
        <dbReference type="ARBA" id="ARBA00023136"/>
    </source>
</evidence>
<keyword evidence="2 9" id="KW-1003">Cell membrane</keyword>
<keyword evidence="3 9" id="KW-0997">Cell inner membrane</keyword>
<keyword evidence="7 9" id="KW-0472">Membrane</keyword>
<dbReference type="InterPro" id="IPR034746">
    <property type="entry name" value="POTRA"/>
</dbReference>
<dbReference type="GO" id="GO:0043093">
    <property type="term" value="P:FtsZ-dependent cytokinesis"/>
    <property type="evidence" value="ECO:0007669"/>
    <property type="project" value="UniProtKB-UniRule"/>
</dbReference>
<dbReference type="Gene3D" id="3.40.50.11690">
    <property type="entry name" value="Cell division protein FtsQ/DivIB"/>
    <property type="match status" value="1"/>
</dbReference>
<dbReference type="HAMAP" id="MF_00911">
    <property type="entry name" value="FtsQ_subfam"/>
    <property type="match status" value="1"/>
</dbReference>
<keyword evidence="5 9" id="KW-0812">Transmembrane</keyword>
<dbReference type="Pfam" id="PF08478">
    <property type="entry name" value="POTRA_1"/>
    <property type="match status" value="1"/>
</dbReference>
<dbReference type="Gene3D" id="3.10.20.310">
    <property type="entry name" value="membrane protein fhac"/>
    <property type="match status" value="1"/>
</dbReference>
<dbReference type="GO" id="GO:0005886">
    <property type="term" value="C:plasma membrane"/>
    <property type="evidence" value="ECO:0007669"/>
    <property type="project" value="UniProtKB-SubCell"/>
</dbReference>
<evidence type="ECO:0000256" key="4">
    <source>
        <dbReference type="ARBA" id="ARBA00022618"/>
    </source>
</evidence>
<dbReference type="PANTHER" id="PTHR35851:SF1">
    <property type="entry name" value="CELL DIVISION PROTEIN FTSQ"/>
    <property type="match status" value="1"/>
</dbReference>
<evidence type="ECO:0000256" key="3">
    <source>
        <dbReference type="ARBA" id="ARBA00022519"/>
    </source>
</evidence>
<evidence type="ECO:0000256" key="6">
    <source>
        <dbReference type="ARBA" id="ARBA00022989"/>
    </source>
</evidence>
<comment type="function">
    <text evidence="9">Essential cell division protein.</text>
</comment>
<dbReference type="PANTHER" id="PTHR35851">
    <property type="entry name" value="CELL DIVISION PROTEIN FTSQ"/>
    <property type="match status" value="1"/>
</dbReference>
<dbReference type="InterPro" id="IPR013685">
    <property type="entry name" value="POTRA_FtsQ_type"/>
</dbReference>
<evidence type="ECO:0000256" key="5">
    <source>
        <dbReference type="ARBA" id="ARBA00022692"/>
    </source>
</evidence>
<gene>
    <name evidence="9" type="primary">ftsQ</name>
    <name evidence="11" type="ORF">GGR25_003976</name>
</gene>
<evidence type="ECO:0000256" key="2">
    <source>
        <dbReference type="ARBA" id="ARBA00022475"/>
    </source>
</evidence>
<dbReference type="InterPro" id="IPR005548">
    <property type="entry name" value="Cell_div_FtsQ/DivIB_C"/>
</dbReference>
<keyword evidence="4 9" id="KW-0132">Cell division</keyword>
<evidence type="ECO:0000259" key="10">
    <source>
        <dbReference type="PROSITE" id="PS51779"/>
    </source>
</evidence>
<dbReference type="Proteomes" id="UP000553963">
    <property type="component" value="Unassembled WGS sequence"/>
</dbReference>
<reference evidence="11 12" key="1">
    <citation type="submission" date="2020-08" db="EMBL/GenBank/DDBJ databases">
        <title>Genomic Encyclopedia of Type Strains, Phase IV (KMG-IV): sequencing the most valuable type-strain genomes for metagenomic binning, comparative biology and taxonomic classification.</title>
        <authorList>
            <person name="Goeker M."/>
        </authorList>
    </citation>
    <scope>NUCLEOTIDE SEQUENCE [LARGE SCALE GENOMIC DNA]</scope>
    <source>
        <strain evidence="11 12">DSM 25966</strain>
    </source>
</reference>
<evidence type="ECO:0000313" key="12">
    <source>
        <dbReference type="Proteomes" id="UP000553963"/>
    </source>
</evidence>
<dbReference type="Pfam" id="PF03799">
    <property type="entry name" value="FtsQ_DivIB_C"/>
    <property type="match status" value="1"/>
</dbReference>
<comment type="similarity">
    <text evidence="9">Belongs to the FtsQ/DivIB family. FtsQ subfamily.</text>
</comment>
<name>A0A840ATC2_9HYPH</name>
<dbReference type="GO" id="GO:0032153">
    <property type="term" value="C:cell division site"/>
    <property type="evidence" value="ECO:0007669"/>
    <property type="project" value="UniProtKB-UniRule"/>
</dbReference>
<dbReference type="InterPro" id="IPR026579">
    <property type="entry name" value="FtsQ"/>
</dbReference>
<evidence type="ECO:0000256" key="8">
    <source>
        <dbReference type="ARBA" id="ARBA00023306"/>
    </source>
</evidence>
<organism evidence="11 12">
    <name type="scientific">Kaistia hirudinis</name>
    <dbReference type="NCBI Taxonomy" id="1293440"/>
    <lineage>
        <taxon>Bacteria</taxon>
        <taxon>Pseudomonadati</taxon>
        <taxon>Pseudomonadota</taxon>
        <taxon>Alphaproteobacteria</taxon>
        <taxon>Hyphomicrobiales</taxon>
        <taxon>Kaistiaceae</taxon>
        <taxon>Kaistia</taxon>
    </lineage>
</organism>
<accession>A0A840ATC2</accession>
<sequence length="270" mass="29437">MKVVGRIEWRLPPYAGTKGLVLLFGATAVAGIVSAGRVDEVVSDFSRATGLVVDNVRISGQMETSEVAVLDKLQLQPDASLPFVDVDAARERIETLPWVQQASLRKIYPSTLKITIDERVPFAVWQHDQNLSVIDASGRVIGAANGSYGKLLRLVGKGADTRADEALALVDAYPAIRDRLRAAVLVSERRWDLVLDNGVTIMLPEEQPKAALDRVAAFDSGKDLLSKDIVVVDLRLGDRMYVRLTPDAAARRLAAIKEQEKLAKRKGAST</sequence>
<feature type="domain" description="POTRA" evidence="10">
    <location>
        <begin position="51"/>
        <end position="119"/>
    </location>
</feature>